<keyword evidence="2" id="KW-1185">Reference proteome</keyword>
<accession>A0A7H0GLF6</accession>
<dbReference type="AlphaFoldDB" id="A0A7H0GLF6"/>
<gene>
    <name evidence="1" type="ORF">H9K75_02965</name>
</gene>
<evidence type="ECO:0000313" key="2">
    <source>
        <dbReference type="Proteomes" id="UP000516028"/>
    </source>
</evidence>
<organism evidence="1 2">
    <name type="scientific">Diaphorobacter aerolatus</name>
    <dbReference type="NCBI Taxonomy" id="1288495"/>
    <lineage>
        <taxon>Bacteria</taxon>
        <taxon>Pseudomonadati</taxon>
        <taxon>Pseudomonadota</taxon>
        <taxon>Betaproteobacteria</taxon>
        <taxon>Burkholderiales</taxon>
        <taxon>Comamonadaceae</taxon>
        <taxon>Diaphorobacter</taxon>
    </lineage>
</organism>
<name>A0A7H0GLF6_9BURK</name>
<dbReference type="EMBL" id="CP060783">
    <property type="protein sequence ID" value="QNP49122.1"/>
    <property type="molecule type" value="Genomic_DNA"/>
</dbReference>
<dbReference type="RefSeq" id="WP_187724714.1">
    <property type="nucleotide sequence ID" value="NZ_CP060783.1"/>
</dbReference>
<proteinExistence type="predicted"/>
<dbReference type="Proteomes" id="UP000516028">
    <property type="component" value="Chromosome"/>
</dbReference>
<dbReference type="KEGG" id="daer:H9K75_02965"/>
<protein>
    <submittedName>
        <fullName evidence="1">Uncharacterized protein</fullName>
    </submittedName>
</protein>
<evidence type="ECO:0000313" key="1">
    <source>
        <dbReference type="EMBL" id="QNP49122.1"/>
    </source>
</evidence>
<sequence length="133" mass="14887">MMIAGLPMFAFASSTVCNQADAQYAEEKLSSIENWHDYSIFYKEYNACDTSALSYAYIQTEARLLSTPGGVKAFLKEANKDIFLGNSVVRKAGSDTITAIDSKKILSNLSKECMSLQDKRFCIMLKKKLTSRR</sequence>
<reference evidence="1 2" key="1">
    <citation type="submission" date="2020-08" db="EMBL/GenBank/DDBJ databases">
        <title>Genome sequence of Diaphorobacter aerolatus KACC 16536T.</title>
        <authorList>
            <person name="Hyun D.-W."/>
            <person name="Bae J.-W."/>
        </authorList>
    </citation>
    <scope>NUCLEOTIDE SEQUENCE [LARGE SCALE GENOMIC DNA]</scope>
    <source>
        <strain evidence="1 2">KACC 16536</strain>
    </source>
</reference>